<keyword evidence="1" id="KW-1133">Transmembrane helix</keyword>
<dbReference type="EMBL" id="DVLP01000353">
    <property type="protein sequence ID" value="HIT76301.1"/>
    <property type="molecule type" value="Genomic_DNA"/>
</dbReference>
<feature type="transmembrane region" description="Helical" evidence="1">
    <location>
        <begin position="18"/>
        <end position="39"/>
    </location>
</feature>
<reference evidence="2" key="2">
    <citation type="journal article" date="2021" name="PeerJ">
        <title>Extensive microbial diversity within the chicken gut microbiome revealed by metagenomics and culture.</title>
        <authorList>
            <person name="Gilroy R."/>
            <person name="Ravi A."/>
            <person name="Getino M."/>
            <person name="Pursley I."/>
            <person name="Horton D.L."/>
            <person name="Alikhan N.F."/>
            <person name="Baker D."/>
            <person name="Gharbi K."/>
            <person name="Hall N."/>
            <person name="Watson M."/>
            <person name="Adriaenssens E.M."/>
            <person name="Foster-Nyarko E."/>
            <person name="Jarju S."/>
            <person name="Secka A."/>
            <person name="Antonio M."/>
            <person name="Oren A."/>
            <person name="Chaudhuri R.R."/>
            <person name="La Ragione R."/>
            <person name="Hildebrand F."/>
            <person name="Pallen M.J."/>
        </authorList>
    </citation>
    <scope>NUCLEOTIDE SEQUENCE</scope>
    <source>
        <strain evidence="2">ChiGjej1B1-24693</strain>
    </source>
</reference>
<evidence type="ECO:0000256" key="1">
    <source>
        <dbReference type="SAM" id="Phobius"/>
    </source>
</evidence>
<protein>
    <submittedName>
        <fullName evidence="2">ABC transporter permease</fullName>
    </submittedName>
</protein>
<sequence>MKSLVPAEFLRFFGTRLWLLHLAAALACGLGLVGLVAVVGPENSDPPLPPLGSPEGAGVLLQFVQMTLFVPAALGTFAITSEFRHRTIGSTFLAEPRRGRVMAAKLTVHGVIGLAYGVILAAGAGAALWIGSLLHGTTVGLAAGDLVSTLTRIAVAAAVHMLLGVTIGALVRHQIAGLVVVAGYFYLLEPMLMLLPGVNQIYGILPGGAAAALTRSSWLSEMVAQQLGGTSALLLPAWAGAAVLAGYALVAAIAAVWWPLRRDLV</sequence>
<name>A0A9D1GYR9_9ACTN</name>
<feature type="transmembrane region" description="Helical" evidence="1">
    <location>
        <begin position="178"/>
        <end position="195"/>
    </location>
</feature>
<keyword evidence="1" id="KW-0472">Membrane</keyword>
<gene>
    <name evidence="2" type="ORF">IAA98_12010</name>
</gene>
<feature type="transmembrane region" description="Helical" evidence="1">
    <location>
        <begin position="232"/>
        <end position="258"/>
    </location>
</feature>
<feature type="transmembrane region" description="Helical" evidence="1">
    <location>
        <begin position="150"/>
        <end position="171"/>
    </location>
</feature>
<organism evidence="2 3">
    <name type="scientific">Candidatus Avipropionibacterium avicola</name>
    <dbReference type="NCBI Taxonomy" id="2840701"/>
    <lineage>
        <taxon>Bacteria</taxon>
        <taxon>Bacillati</taxon>
        <taxon>Actinomycetota</taxon>
        <taxon>Actinomycetes</taxon>
        <taxon>Propionibacteriales</taxon>
        <taxon>Propionibacteriaceae</taxon>
        <taxon>Propionibacteriaceae incertae sedis</taxon>
        <taxon>Candidatus Avipropionibacterium</taxon>
    </lineage>
</organism>
<proteinExistence type="predicted"/>
<feature type="transmembrane region" description="Helical" evidence="1">
    <location>
        <begin position="59"/>
        <end position="79"/>
    </location>
</feature>
<dbReference type="PROSITE" id="PS51257">
    <property type="entry name" value="PROKAR_LIPOPROTEIN"/>
    <property type="match status" value="1"/>
</dbReference>
<keyword evidence="1" id="KW-0812">Transmembrane</keyword>
<reference evidence="2" key="1">
    <citation type="submission" date="2020-10" db="EMBL/GenBank/DDBJ databases">
        <authorList>
            <person name="Gilroy R."/>
        </authorList>
    </citation>
    <scope>NUCLEOTIDE SEQUENCE</scope>
    <source>
        <strain evidence="2">ChiGjej1B1-24693</strain>
    </source>
</reference>
<comment type="caution">
    <text evidence="2">The sequence shown here is derived from an EMBL/GenBank/DDBJ whole genome shotgun (WGS) entry which is preliminary data.</text>
</comment>
<accession>A0A9D1GYR9</accession>
<feature type="transmembrane region" description="Helical" evidence="1">
    <location>
        <begin position="106"/>
        <end position="130"/>
    </location>
</feature>
<evidence type="ECO:0000313" key="3">
    <source>
        <dbReference type="Proteomes" id="UP000886842"/>
    </source>
</evidence>
<dbReference type="AlphaFoldDB" id="A0A9D1GYR9"/>
<dbReference type="Proteomes" id="UP000886842">
    <property type="component" value="Unassembled WGS sequence"/>
</dbReference>
<evidence type="ECO:0000313" key="2">
    <source>
        <dbReference type="EMBL" id="HIT76301.1"/>
    </source>
</evidence>